<dbReference type="Proteomes" id="UP000245391">
    <property type="component" value="Unassembled WGS sequence"/>
</dbReference>
<gene>
    <name evidence="1" type="ORF">DF947_19140</name>
</gene>
<proteinExistence type="predicted"/>
<evidence type="ECO:0000313" key="1">
    <source>
        <dbReference type="EMBL" id="PWS30083.1"/>
    </source>
</evidence>
<keyword evidence="2" id="KW-1185">Reference proteome</keyword>
<evidence type="ECO:0000313" key="2">
    <source>
        <dbReference type="Proteomes" id="UP000245391"/>
    </source>
</evidence>
<dbReference type="EMBL" id="QGNY01000008">
    <property type="protein sequence ID" value="PWS30083.1"/>
    <property type="molecule type" value="Genomic_DNA"/>
</dbReference>
<dbReference type="AlphaFoldDB" id="A0A317EVV3"/>
<reference evidence="2" key="1">
    <citation type="submission" date="2018-05" db="EMBL/GenBank/DDBJ databases">
        <title>Pedobacter paludis sp. nov., isolated from wetland soil.</title>
        <authorList>
            <person name="Zhang Y."/>
        </authorList>
    </citation>
    <scope>NUCLEOTIDE SEQUENCE [LARGE SCALE GENOMIC DNA]</scope>
    <source>
        <strain evidence="2">R-8</strain>
    </source>
</reference>
<accession>A0A317EVV3</accession>
<name>A0A317EVV3_9SPHI</name>
<comment type="caution">
    <text evidence="1">The sequence shown here is derived from an EMBL/GenBank/DDBJ whole genome shotgun (WGS) entry which is preliminary data.</text>
</comment>
<protein>
    <submittedName>
        <fullName evidence="1">Uncharacterized protein</fullName>
    </submittedName>
</protein>
<sequence>MFITVFVSLCFYWGYKIPQQDKHKDWPEFPNHTNKELVIKKDGKSISKFTPLPNSDLLLIYYKNPDSTYFTYAVMSKTGKIIHDFGYSNNGMLLDLVNNRLLVSHFVNNDTTTYEAYDAKTFKPLPVKYFKTGIAESFDNYLMGERGVEKPDYKGGTQKDIEYKTGENEELFKEKYRNKNIKFSKFLNGLTELYRFDEQSDGFENASYVKCTKDGSIYNFTYDDQESIEILCKGFFDNKYRKGDNLRYKNEHLSTTDSNVVVKNDFDANLRIYGGGDLFSFEFDQRYIEYYELKLKILKTNFKTDDRKSIGYNFTYGDELSSPKSDSDTLTFLSGGDLYLMFRRIKN</sequence>
<organism evidence="1 2">
    <name type="scientific">Pedobacter paludis</name>
    <dbReference type="NCBI Taxonomy" id="2203212"/>
    <lineage>
        <taxon>Bacteria</taxon>
        <taxon>Pseudomonadati</taxon>
        <taxon>Bacteroidota</taxon>
        <taxon>Sphingobacteriia</taxon>
        <taxon>Sphingobacteriales</taxon>
        <taxon>Sphingobacteriaceae</taxon>
        <taxon>Pedobacter</taxon>
    </lineage>
</organism>